<keyword evidence="6 9" id="KW-1133">Transmembrane helix</keyword>
<evidence type="ECO:0000256" key="6">
    <source>
        <dbReference type="ARBA" id="ARBA00022989"/>
    </source>
</evidence>
<dbReference type="InterPro" id="IPR000109">
    <property type="entry name" value="POT_fam"/>
</dbReference>
<comment type="subcellular location">
    <subcellularLocation>
        <location evidence="1">Cell membrane</location>
        <topology evidence="1">Multi-pass membrane protein</topology>
    </subcellularLocation>
    <subcellularLocation>
        <location evidence="8">Membrane</location>
        <topology evidence="8">Multi-pass membrane protein</topology>
    </subcellularLocation>
</comment>
<keyword evidence="12" id="KW-1185">Reference proteome</keyword>
<dbReference type="Proteomes" id="UP000006015">
    <property type="component" value="Unassembled WGS sequence"/>
</dbReference>
<organism evidence="11 12">
    <name type="scientific">Corynebacterium ammoniagenes DSM 20306</name>
    <dbReference type="NCBI Taxonomy" id="649754"/>
    <lineage>
        <taxon>Bacteria</taxon>
        <taxon>Bacillati</taxon>
        <taxon>Actinomycetota</taxon>
        <taxon>Actinomycetes</taxon>
        <taxon>Mycobacteriales</taxon>
        <taxon>Corynebacteriaceae</taxon>
        <taxon>Corynebacterium</taxon>
    </lineage>
</organism>
<comment type="similarity">
    <text evidence="2 8">Belongs to the major facilitator superfamily. Proton-dependent oligopeptide transporter (POT/PTR) (TC 2.A.17) family.</text>
</comment>
<keyword evidence="5 8" id="KW-0812">Transmembrane</keyword>
<feature type="transmembrane region" description="Helical" evidence="9">
    <location>
        <begin position="152"/>
        <end position="176"/>
    </location>
</feature>
<dbReference type="Pfam" id="PF00854">
    <property type="entry name" value="PTR2"/>
    <property type="match status" value="1"/>
</dbReference>
<proteinExistence type="inferred from homology"/>
<evidence type="ECO:0000313" key="12">
    <source>
        <dbReference type="Proteomes" id="UP000006015"/>
    </source>
</evidence>
<evidence type="ECO:0000256" key="7">
    <source>
        <dbReference type="ARBA" id="ARBA00023136"/>
    </source>
</evidence>
<accession>A0ABN0AF82</accession>
<evidence type="ECO:0000256" key="8">
    <source>
        <dbReference type="RuleBase" id="RU003755"/>
    </source>
</evidence>
<feature type="transmembrane region" description="Helical" evidence="9">
    <location>
        <begin position="316"/>
        <end position="337"/>
    </location>
</feature>
<evidence type="ECO:0000256" key="5">
    <source>
        <dbReference type="ARBA" id="ARBA00022692"/>
    </source>
</evidence>
<feature type="transmembrane region" description="Helical" evidence="9">
    <location>
        <begin position="493"/>
        <end position="515"/>
    </location>
</feature>
<dbReference type="NCBIfam" id="TIGR00924">
    <property type="entry name" value="yjdL_sub1_fam"/>
    <property type="match status" value="1"/>
</dbReference>
<evidence type="ECO:0000256" key="4">
    <source>
        <dbReference type="ARBA" id="ARBA00022475"/>
    </source>
</evidence>
<keyword evidence="7 9" id="KW-0472">Membrane</keyword>
<feature type="transmembrane region" description="Helical" evidence="9">
    <location>
        <begin position="393"/>
        <end position="410"/>
    </location>
</feature>
<feature type="transmembrane region" description="Helical" evidence="9">
    <location>
        <begin position="188"/>
        <end position="209"/>
    </location>
</feature>
<evidence type="ECO:0000256" key="9">
    <source>
        <dbReference type="SAM" id="Phobius"/>
    </source>
</evidence>
<dbReference type="InterPro" id="IPR005279">
    <property type="entry name" value="Dipep/tripep_permease"/>
</dbReference>
<feature type="transmembrane region" description="Helical" evidence="9">
    <location>
        <begin position="65"/>
        <end position="82"/>
    </location>
</feature>
<dbReference type="InterPro" id="IPR036259">
    <property type="entry name" value="MFS_trans_sf"/>
</dbReference>
<reference evidence="11 12" key="1">
    <citation type="submission" date="2010-04" db="EMBL/GenBank/DDBJ databases">
        <authorList>
            <person name="Weinstock G."/>
            <person name="Sodergren E."/>
            <person name="Clifton S."/>
            <person name="Fulton L."/>
            <person name="Fulton B."/>
            <person name="Courtney L."/>
            <person name="Fronick C."/>
            <person name="Harrison M."/>
            <person name="Strong C."/>
            <person name="Farmer C."/>
            <person name="Delahaunty K."/>
            <person name="Markovic C."/>
            <person name="Hall O."/>
            <person name="Minx P."/>
            <person name="Tomlinson C."/>
            <person name="Mitreva M."/>
            <person name="Hou S."/>
            <person name="Wollam A."/>
            <person name="Pepin K.H."/>
            <person name="Johnson M."/>
            <person name="Bhonagiri V."/>
            <person name="Zhang X."/>
            <person name="Suruliraj S."/>
            <person name="Warren W."/>
            <person name="Chinwalla A."/>
            <person name="Mardis E.R."/>
            <person name="Wilson R.K."/>
        </authorList>
    </citation>
    <scope>NUCLEOTIDE SEQUENCE [LARGE SCALE GENOMIC DNA]</scope>
    <source>
        <strain evidence="11 12">DSM 20306</strain>
    </source>
</reference>
<feature type="transmembrane region" description="Helical" evidence="9">
    <location>
        <begin position="460"/>
        <end position="481"/>
    </location>
</feature>
<feature type="transmembrane region" description="Helical" evidence="9">
    <location>
        <begin position="215"/>
        <end position="234"/>
    </location>
</feature>
<dbReference type="SUPFAM" id="SSF103473">
    <property type="entry name" value="MFS general substrate transporter"/>
    <property type="match status" value="1"/>
</dbReference>
<evidence type="ECO:0000256" key="1">
    <source>
        <dbReference type="ARBA" id="ARBA00004651"/>
    </source>
</evidence>
<feature type="transmembrane region" description="Helical" evidence="9">
    <location>
        <begin position="357"/>
        <end position="381"/>
    </location>
</feature>
<comment type="caution">
    <text evidence="11">The sequence shown here is derived from an EMBL/GenBank/DDBJ whole genome shotgun (WGS) entry which is preliminary data.</text>
</comment>
<dbReference type="PANTHER" id="PTHR23517">
    <property type="entry name" value="RESISTANCE PROTEIN MDTM, PUTATIVE-RELATED-RELATED"/>
    <property type="match status" value="1"/>
</dbReference>
<dbReference type="InterPro" id="IPR020846">
    <property type="entry name" value="MFS_dom"/>
</dbReference>
<dbReference type="PROSITE" id="PS01023">
    <property type="entry name" value="PTR2_2"/>
    <property type="match status" value="1"/>
</dbReference>
<dbReference type="InterPro" id="IPR050171">
    <property type="entry name" value="MFS_Transporters"/>
</dbReference>
<feature type="transmembrane region" description="Helical" evidence="9">
    <location>
        <begin position="94"/>
        <end position="114"/>
    </location>
</feature>
<keyword evidence="4" id="KW-1003">Cell membrane</keyword>
<evidence type="ECO:0000313" key="11">
    <source>
        <dbReference type="EMBL" id="EFG81489.1"/>
    </source>
</evidence>
<protein>
    <submittedName>
        <fullName evidence="11">Amino acid/peptide transporter</fullName>
    </submittedName>
</protein>
<feature type="transmembrane region" description="Helical" evidence="9">
    <location>
        <begin position="255"/>
        <end position="276"/>
    </location>
</feature>
<dbReference type="PROSITE" id="PS50850">
    <property type="entry name" value="MFS"/>
    <property type="match status" value="1"/>
</dbReference>
<keyword evidence="3 8" id="KW-0813">Transport</keyword>
<dbReference type="PANTHER" id="PTHR23517:SF15">
    <property type="entry name" value="PROTON-DEPENDENT OLIGOPEPTIDE FAMILY TRANSPORT PROTEIN"/>
    <property type="match status" value="1"/>
</dbReference>
<feature type="transmembrane region" description="Helical" evidence="9">
    <location>
        <begin position="126"/>
        <end position="146"/>
    </location>
</feature>
<evidence type="ECO:0000256" key="3">
    <source>
        <dbReference type="ARBA" id="ARBA00022448"/>
    </source>
</evidence>
<dbReference type="EMBL" id="ADNS01000009">
    <property type="protein sequence ID" value="EFG81489.1"/>
    <property type="molecule type" value="Genomic_DNA"/>
</dbReference>
<feature type="transmembrane region" description="Helical" evidence="9">
    <location>
        <begin position="422"/>
        <end position="439"/>
    </location>
</feature>
<feature type="transmembrane region" description="Helical" evidence="9">
    <location>
        <begin position="282"/>
        <end position="304"/>
    </location>
</feature>
<dbReference type="InterPro" id="IPR018456">
    <property type="entry name" value="PTR2_symporter_CS"/>
</dbReference>
<gene>
    <name evidence="11" type="ORF">HMPREF0281_01267</name>
</gene>
<feature type="domain" description="Major facilitator superfamily (MFS) profile" evidence="10">
    <location>
        <begin position="55"/>
        <end position="515"/>
    </location>
</feature>
<dbReference type="Gene3D" id="1.20.1250.20">
    <property type="entry name" value="MFS general substrate transporter like domains"/>
    <property type="match status" value="1"/>
</dbReference>
<evidence type="ECO:0000256" key="2">
    <source>
        <dbReference type="ARBA" id="ARBA00005982"/>
    </source>
</evidence>
<dbReference type="CDD" id="cd17346">
    <property type="entry name" value="MFS_DtpA_like"/>
    <property type="match status" value="1"/>
</dbReference>
<sequence>MSWGKIELMILFTALCCVPINYMSSTQTQAGADDQNRAKEPEERQFFGHPWGLANLFGVEMWERFSFYGMQAIVLLYMYYSVTDGGLGIPQATAASIVGAYGGLVYMACLLASIAADKLFGSERTLFYSAVMVMLGHIALAVIPGIPGLGIGLVLIAIGSGGVKTTAQVVLGSLYSKADPRRDGGFSIFYMGINIGALIGPILTTAMWGWKGFHWGFGIAAVGMAAGLIQYTLMRKHTIKDAGHDVPNPATKSQLSTAIIAIVVIVAVSVVLLATGTVKMDWLANIVTVVALVAAIILWVQMYRSELTTPQERKRLIGFIPMFVSGVLFFAIFQQQFTVLTIYSDMRLDRNFFGWGIPPSLVQSINPIFIIVFSGVFAAVWTKLGKRQWSTPVKFGVANVIIGVSLFFFLPFSGGAANSTPMIAIVWILFLFTMGELMLSPVGNSLATKVAPEAFPSRMMAVWMMAVSIGTSLAGSLASFYDPSDAAAENSFFITLGVVSVILGIILLVISKWVVKQFATFR</sequence>
<evidence type="ECO:0000259" key="10">
    <source>
        <dbReference type="PROSITE" id="PS50850"/>
    </source>
</evidence>
<name>A0ABN0AF82_CORAM</name>